<keyword evidence="5" id="KW-0597">Phosphoprotein</keyword>
<evidence type="ECO:0000256" key="2">
    <source>
        <dbReference type="ARBA" id="ARBA00022840"/>
    </source>
</evidence>
<dbReference type="PRINTS" id="PR01590">
    <property type="entry name" value="HTHFIS"/>
</dbReference>
<dbReference type="SMART" id="SM00448">
    <property type="entry name" value="REC"/>
    <property type="match status" value="1"/>
</dbReference>
<keyword evidence="1" id="KW-0547">Nucleotide-binding</keyword>
<dbReference type="SMART" id="SM00382">
    <property type="entry name" value="AAA"/>
    <property type="match status" value="1"/>
</dbReference>
<dbReference type="Proteomes" id="UP000242258">
    <property type="component" value="Unassembled WGS sequence"/>
</dbReference>
<dbReference type="PROSITE" id="PS50045">
    <property type="entry name" value="SIGMA54_INTERACT_4"/>
    <property type="match status" value="1"/>
</dbReference>
<dbReference type="SUPFAM" id="SSF52172">
    <property type="entry name" value="CheY-like"/>
    <property type="match status" value="1"/>
</dbReference>
<dbReference type="PANTHER" id="PTHR32071">
    <property type="entry name" value="TRANSCRIPTIONAL REGULATORY PROTEIN"/>
    <property type="match status" value="1"/>
</dbReference>
<evidence type="ECO:0000259" key="7">
    <source>
        <dbReference type="PROSITE" id="PS50110"/>
    </source>
</evidence>
<dbReference type="PROSITE" id="PS00675">
    <property type="entry name" value="SIGMA54_INTERACT_1"/>
    <property type="match status" value="1"/>
</dbReference>
<evidence type="ECO:0000256" key="1">
    <source>
        <dbReference type="ARBA" id="ARBA00022741"/>
    </source>
</evidence>
<gene>
    <name evidence="8" type="ORF">BI198_01370</name>
</gene>
<dbReference type="PROSITE" id="PS00688">
    <property type="entry name" value="SIGMA54_INTERACT_3"/>
    <property type="match status" value="1"/>
</dbReference>
<dbReference type="InterPro" id="IPR058031">
    <property type="entry name" value="AAA_lid_NorR"/>
</dbReference>
<dbReference type="SUPFAM" id="SSF46689">
    <property type="entry name" value="Homeodomain-like"/>
    <property type="match status" value="1"/>
</dbReference>
<dbReference type="PROSITE" id="PS50110">
    <property type="entry name" value="RESPONSE_REGULATORY"/>
    <property type="match status" value="1"/>
</dbReference>
<comment type="caution">
    <text evidence="8">The sequence shown here is derived from an EMBL/GenBank/DDBJ whole genome shotgun (WGS) entry which is preliminary data.</text>
</comment>
<dbReference type="Gene3D" id="3.40.50.300">
    <property type="entry name" value="P-loop containing nucleotide triphosphate hydrolases"/>
    <property type="match status" value="1"/>
</dbReference>
<feature type="modified residue" description="4-aspartylphosphate" evidence="5">
    <location>
        <position position="55"/>
    </location>
</feature>
<dbReference type="Pfam" id="PF00158">
    <property type="entry name" value="Sigma54_activat"/>
    <property type="match status" value="1"/>
</dbReference>
<dbReference type="SUPFAM" id="SSF52540">
    <property type="entry name" value="P-loop containing nucleoside triphosphate hydrolases"/>
    <property type="match status" value="1"/>
</dbReference>
<dbReference type="FunFam" id="3.40.50.300:FF:000006">
    <property type="entry name" value="DNA-binding transcriptional regulator NtrC"/>
    <property type="match status" value="1"/>
</dbReference>
<name>A0A1E7Q2F2_9GAMM</name>
<dbReference type="GO" id="GO:0000160">
    <property type="term" value="P:phosphorelay signal transduction system"/>
    <property type="evidence" value="ECO:0007669"/>
    <property type="project" value="InterPro"/>
</dbReference>
<dbReference type="PANTHER" id="PTHR32071:SF113">
    <property type="entry name" value="ALGINATE BIOSYNTHESIS TRANSCRIPTIONAL REGULATORY PROTEIN ALGB"/>
    <property type="match status" value="1"/>
</dbReference>
<dbReference type="InterPro" id="IPR003593">
    <property type="entry name" value="AAA+_ATPase"/>
</dbReference>
<dbReference type="STRING" id="1628148.BI198_01370"/>
<keyword evidence="9" id="KW-1185">Reference proteome</keyword>
<evidence type="ECO:0000313" key="8">
    <source>
        <dbReference type="EMBL" id="OEY68365.1"/>
    </source>
</evidence>
<keyword evidence="2" id="KW-0067">ATP-binding</keyword>
<evidence type="ECO:0000256" key="4">
    <source>
        <dbReference type="ARBA" id="ARBA00023163"/>
    </source>
</evidence>
<dbReference type="Gene3D" id="1.10.10.60">
    <property type="entry name" value="Homeodomain-like"/>
    <property type="match status" value="1"/>
</dbReference>
<keyword evidence="3" id="KW-0805">Transcription regulation</keyword>
<proteinExistence type="predicted"/>
<evidence type="ECO:0000256" key="5">
    <source>
        <dbReference type="PROSITE-ProRule" id="PRU00169"/>
    </source>
</evidence>
<accession>A0A1E7Q2F2</accession>
<dbReference type="Gene3D" id="1.10.8.60">
    <property type="match status" value="1"/>
</dbReference>
<dbReference type="InterPro" id="IPR002078">
    <property type="entry name" value="Sigma_54_int"/>
</dbReference>
<dbReference type="Gene3D" id="3.40.50.2300">
    <property type="match status" value="1"/>
</dbReference>
<evidence type="ECO:0000313" key="9">
    <source>
        <dbReference type="Proteomes" id="UP000242258"/>
    </source>
</evidence>
<dbReference type="Pfam" id="PF25601">
    <property type="entry name" value="AAA_lid_14"/>
    <property type="match status" value="1"/>
</dbReference>
<organism evidence="8 9">
    <name type="scientific">Rheinheimera salexigens</name>
    <dbReference type="NCBI Taxonomy" id="1628148"/>
    <lineage>
        <taxon>Bacteria</taxon>
        <taxon>Pseudomonadati</taxon>
        <taxon>Pseudomonadota</taxon>
        <taxon>Gammaproteobacteria</taxon>
        <taxon>Chromatiales</taxon>
        <taxon>Chromatiaceae</taxon>
        <taxon>Rheinheimera</taxon>
    </lineage>
</organism>
<dbReference type="Pfam" id="PF02954">
    <property type="entry name" value="HTH_8"/>
    <property type="match status" value="1"/>
</dbReference>
<protein>
    <submittedName>
        <fullName evidence="8">Sigma-54-dependent Fis family transcriptional regulator</fullName>
    </submittedName>
</protein>
<dbReference type="RefSeq" id="WP_070047931.1">
    <property type="nucleotide sequence ID" value="NZ_CBCSDO010000001.1"/>
</dbReference>
<dbReference type="InterPro" id="IPR025944">
    <property type="entry name" value="Sigma_54_int_dom_CS"/>
</dbReference>
<dbReference type="InterPro" id="IPR025662">
    <property type="entry name" value="Sigma_54_int_dom_ATP-bd_1"/>
</dbReference>
<dbReference type="InterPro" id="IPR009057">
    <property type="entry name" value="Homeodomain-like_sf"/>
</dbReference>
<dbReference type="OrthoDB" id="9804019at2"/>
<dbReference type="InterPro" id="IPR001789">
    <property type="entry name" value="Sig_transdc_resp-reg_receiver"/>
</dbReference>
<dbReference type="InterPro" id="IPR027417">
    <property type="entry name" value="P-loop_NTPase"/>
</dbReference>
<reference evidence="9" key="1">
    <citation type="submission" date="2016-09" db="EMBL/GenBank/DDBJ databases">
        <authorList>
            <person name="Wan X."/>
            <person name="Hou S."/>
        </authorList>
    </citation>
    <scope>NUCLEOTIDE SEQUENCE [LARGE SCALE GENOMIC DNA]</scope>
    <source>
        <strain evidence="9">KH87</strain>
    </source>
</reference>
<dbReference type="GO" id="GO:0005524">
    <property type="term" value="F:ATP binding"/>
    <property type="evidence" value="ECO:0007669"/>
    <property type="project" value="UniProtKB-KW"/>
</dbReference>
<feature type="domain" description="Sigma-54 factor interaction" evidence="6">
    <location>
        <begin position="155"/>
        <end position="384"/>
    </location>
</feature>
<dbReference type="GO" id="GO:0043565">
    <property type="term" value="F:sequence-specific DNA binding"/>
    <property type="evidence" value="ECO:0007669"/>
    <property type="project" value="InterPro"/>
</dbReference>
<dbReference type="EMBL" id="MKEK01000001">
    <property type="protein sequence ID" value="OEY68365.1"/>
    <property type="molecule type" value="Genomic_DNA"/>
</dbReference>
<evidence type="ECO:0000256" key="3">
    <source>
        <dbReference type="ARBA" id="ARBA00023015"/>
    </source>
</evidence>
<evidence type="ECO:0000259" key="6">
    <source>
        <dbReference type="PROSITE" id="PS50045"/>
    </source>
</evidence>
<dbReference type="InterPro" id="IPR002197">
    <property type="entry name" value="HTH_Fis"/>
</dbReference>
<sequence>MKQPYHVLVLDDNQDILIASRIFLKQHFAQITTLHDPAQLLSTLSSQPIDLLLLDMNFSRDTQSGEEGLFYLQQALKAQPQLKVVMMTAYAALPLAVRAMQLGAVNFIAKPWQNEQLLQALQQALQTTIKPSPKPANMLAKARTSAASIIDRIPLLGDSRAMQQVLRTIEKVAATDANILLLGESGTGKTLVAQAIHQASNRAAAPMVSVDMGSLSSSLLESELFGHKKGAFTDAKADNAGRFVEATGGTLFLDELANLALPEQTKLLAALQNRTVVPVGASQPVAVDIRLICATNEDLHQAVASGLFRQDLLYRINTVEITLPPLRSRKQDIIPLLNWYLQYYGQRYQRTDLQISSCDQRLLQQYDWPGNVRQLAHAVERAVVLADKGKLDFSQLQSTSEQALALTDSNTAQAEDADFMLELVEEKTIRQALQYFQGNVSQAAKALGLTRGALYRRLEKYGL</sequence>
<dbReference type="CDD" id="cd00156">
    <property type="entry name" value="REC"/>
    <property type="match status" value="1"/>
</dbReference>
<dbReference type="GO" id="GO:0006355">
    <property type="term" value="P:regulation of DNA-templated transcription"/>
    <property type="evidence" value="ECO:0007669"/>
    <property type="project" value="InterPro"/>
</dbReference>
<dbReference type="Pfam" id="PF00072">
    <property type="entry name" value="Response_reg"/>
    <property type="match status" value="1"/>
</dbReference>
<keyword evidence="4" id="KW-0804">Transcription</keyword>
<dbReference type="AlphaFoldDB" id="A0A1E7Q2F2"/>
<dbReference type="InterPro" id="IPR011006">
    <property type="entry name" value="CheY-like_superfamily"/>
</dbReference>
<dbReference type="CDD" id="cd00009">
    <property type="entry name" value="AAA"/>
    <property type="match status" value="1"/>
</dbReference>
<feature type="domain" description="Response regulatory" evidence="7">
    <location>
        <begin position="6"/>
        <end position="125"/>
    </location>
</feature>